<dbReference type="EMBL" id="FNQY01000017">
    <property type="protein sequence ID" value="SEA41568.1"/>
    <property type="molecule type" value="Genomic_DNA"/>
</dbReference>
<dbReference type="STRING" id="551991.SAMN05192529_11774"/>
<proteinExistence type="predicted"/>
<dbReference type="AlphaFoldDB" id="A0A1H4B0J7"/>
<gene>
    <name evidence="1" type="ORF">SAMN05192529_11774</name>
</gene>
<sequence>MKLADMKKAQVSKSVEEVLVYPTNEYESPRQYRRERFTYSPVCLKITSFLLRES</sequence>
<evidence type="ECO:0000313" key="2">
    <source>
        <dbReference type="Proteomes" id="UP000199041"/>
    </source>
</evidence>
<reference evidence="1 2" key="1">
    <citation type="submission" date="2016-10" db="EMBL/GenBank/DDBJ databases">
        <authorList>
            <person name="de Groot N.N."/>
        </authorList>
    </citation>
    <scope>NUCLEOTIDE SEQUENCE [LARGE SCALE GENOMIC DNA]</scope>
    <source>
        <strain evidence="1 2">Vu-144</strain>
    </source>
</reference>
<evidence type="ECO:0000313" key="1">
    <source>
        <dbReference type="EMBL" id="SEA41568.1"/>
    </source>
</evidence>
<protein>
    <submittedName>
        <fullName evidence="1">Uncharacterized protein</fullName>
    </submittedName>
</protein>
<name>A0A1H4B0J7_9BACT</name>
<accession>A0A1H4B0J7</accession>
<keyword evidence="2" id="KW-1185">Reference proteome</keyword>
<dbReference type="Proteomes" id="UP000199041">
    <property type="component" value="Unassembled WGS sequence"/>
</dbReference>
<organism evidence="1 2">
    <name type="scientific">Arachidicoccus rhizosphaerae</name>
    <dbReference type="NCBI Taxonomy" id="551991"/>
    <lineage>
        <taxon>Bacteria</taxon>
        <taxon>Pseudomonadati</taxon>
        <taxon>Bacteroidota</taxon>
        <taxon>Chitinophagia</taxon>
        <taxon>Chitinophagales</taxon>
        <taxon>Chitinophagaceae</taxon>
        <taxon>Arachidicoccus</taxon>
    </lineage>
</organism>